<dbReference type="PANTHER" id="PTHR45907:SF16">
    <property type="entry name" value="SERPENTINE RECEPTOR, CLASS J"/>
    <property type="match status" value="1"/>
</dbReference>
<name>A0A7I8X445_BURXY</name>
<keyword evidence="3" id="KW-1185">Reference proteome</keyword>
<evidence type="ECO:0000313" key="2">
    <source>
        <dbReference type="EMBL" id="CAD5233496.1"/>
    </source>
</evidence>
<keyword evidence="1" id="KW-1133">Transmembrane helix</keyword>
<dbReference type="Proteomes" id="UP000582659">
    <property type="component" value="Unassembled WGS sequence"/>
</dbReference>
<organism evidence="2 3">
    <name type="scientific">Bursaphelenchus xylophilus</name>
    <name type="common">Pinewood nematode worm</name>
    <name type="synonym">Aphelenchoides xylophilus</name>
    <dbReference type="NCBI Taxonomy" id="6326"/>
    <lineage>
        <taxon>Eukaryota</taxon>
        <taxon>Metazoa</taxon>
        <taxon>Ecdysozoa</taxon>
        <taxon>Nematoda</taxon>
        <taxon>Chromadorea</taxon>
        <taxon>Rhabditida</taxon>
        <taxon>Tylenchina</taxon>
        <taxon>Tylenchomorpha</taxon>
        <taxon>Aphelenchoidea</taxon>
        <taxon>Aphelenchoididae</taxon>
        <taxon>Bursaphelenchus</taxon>
    </lineage>
</organism>
<sequence length="336" mass="37553">MLNETTIYGAFRDYHAYYEVVVAVISSLLNGLLMYLVMTTENRVMRSYGWIVRMSVASDFIFTIVNVVSMEVVEIKGGVCFFLPLGPFRHSPYPYNFLMASLFLGAVYTTVLTLGMQFVYRYCALCRTPLTVPQFAAMYFAGVSSMFAASFASFFVFRGVTPQDTEILRQHPAYQEDTPVYMAVDPTSVRSTAHLIFTQVIIFGVYVVIVYTASKINKKVRDATAGMSKYTRKAHRQLNKVMIMQALYPGILLGTPVIVACVGVEFRLDVPWLGIYLVPSASLLPIVNAITVMTVIPSIRKRVFGRGWADAGSTSRGVSTELKQRNLSKSLPNVEF</sequence>
<dbReference type="AlphaFoldDB" id="A0A7I8X445"/>
<comment type="caution">
    <text evidence="2">The sequence shown here is derived from an EMBL/GenBank/DDBJ whole genome shotgun (WGS) entry which is preliminary data.</text>
</comment>
<dbReference type="InterPro" id="IPR019423">
    <property type="entry name" value="7TM_GPCR_serpentine_rcpt_Srj"/>
</dbReference>
<dbReference type="Pfam" id="PF10326">
    <property type="entry name" value="7TM_GPCR_Str"/>
    <property type="match status" value="1"/>
</dbReference>
<dbReference type="PANTHER" id="PTHR45907">
    <property type="entry name" value="SERPENTINE RECEPTOR, CLASS J"/>
    <property type="match status" value="1"/>
</dbReference>
<feature type="transmembrane region" description="Helical" evidence="1">
    <location>
        <begin position="246"/>
        <end position="266"/>
    </location>
</feature>
<proteinExistence type="predicted"/>
<reference evidence="2" key="1">
    <citation type="submission" date="2020-09" db="EMBL/GenBank/DDBJ databases">
        <authorList>
            <person name="Kikuchi T."/>
        </authorList>
    </citation>
    <scope>NUCLEOTIDE SEQUENCE</scope>
    <source>
        <strain evidence="2">Ka4C1</strain>
    </source>
</reference>
<keyword evidence="1" id="KW-0812">Transmembrane</keyword>
<evidence type="ECO:0000256" key="1">
    <source>
        <dbReference type="SAM" id="Phobius"/>
    </source>
</evidence>
<dbReference type="Proteomes" id="UP000659654">
    <property type="component" value="Unassembled WGS sequence"/>
</dbReference>
<gene>
    <name evidence="2" type="ORF">BXYJ_LOCUS13587</name>
</gene>
<feature type="transmembrane region" description="Helical" evidence="1">
    <location>
        <begin position="93"/>
        <end position="115"/>
    </location>
</feature>
<evidence type="ECO:0000313" key="3">
    <source>
        <dbReference type="Proteomes" id="UP000659654"/>
    </source>
</evidence>
<accession>A0A7I8X445</accession>
<feature type="transmembrane region" description="Helical" evidence="1">
    <location>
        <begin position="136"/>
        <end position="157"/>
    </location>
</feature>
<feature type="transmembrane region" description="Helical" evidence="1">
    <location>
        <begin position="272"/>
        <end position="296"/>
    </location>
</feature>
<dbReference type="EMBL" id="CAJFDI010000006">
    <property type="protein sequence ID" value="CAD5233496.1"/>
    <property type="molecule type" value="Genomic_DNA"/>
</dbReference>
<protein>
    <submittedName>
        <fullName evidence="2">(pine wood nematode) hypothetical protein</fullName>
    </submittedName>
</protein>
<dbReference type="SUPFAM" id="SSF81321">
    <property type="entry name" value="Family A G protein-coupled receptor-like"/>
    <property type="match status" value="1"/>
</dbReference>
<feature type="transmembrane region" description="Helical" evidence="1">
    <location>
        <begin position="50"/>
        <end position="73"/>
    </location>
</feature>
<dbReference type="Gene3D" id="1.20.1070.10">
    <property type="entry name" value="Rhodopsin 7-helix transmembrane proteins"/>
    <property type="match status" value="1"/>
</dbReference>
<feature type="transmembrane region" description="Helical" evidence="1">
    <location>
        <begin position="20"/>
        <end position="38"/>
    </location>
</feature>
<dbReference type="OrthoDB" id="5793097at2759"/>
<dbReference type="InterPro" id="IPR019428">
    <property type="entry name" value="7TM_GPCR_serpentine_rcpt_Str"/>
</dbReference>
<feature type="transmembrane region" description="Helical" evidence="1">
    <location>
        <begin position="192"/>
        <end position="213"/>
    </location>
</feature>
<keyword evidence="1" id="KW-0472">Membrane</keyword>
<dbReference type="EMBL" id="CAJFCV020000006">
    <property type="protein sequence ID" value="CAG9128682.1"/>
    <property type="molecule type" value="Genomic_DNA"/>
</dbReference>